<organism evidence="3 4">
    <name type="scientific">Sulfurimonas sediminis</name>
    <dbReference type="NCBI Taxonomy" id="2590020"/>
    <lineage>
        <taxon>Bacteria</taxon>
        <taxon>Pseudomonadati</taxon>
        <taxon>Campylobacterota</taxon>
        <taxon>Epsilonproteobacteria</taxon>
        <taxon>Campylobacterales</taxon>
        <taxon>Sulfurimonadaceae</taxon>
        <taxon>Sulfurimonas</taxon>
    </lineage>
</organism>
<keyword evidence="2" id="KW-0812">Transmembrane</keyword>
<keyword evidence="4" id="KW-1185">Reference proteome</keyword>
<dbReference type="AlphaFoldDB" id="A0A7M1B213"/>
<protein>
    <submittedName>
        <fullName evidence="3">Prepilin-type N-terminal cleavage/methylation domain-containing protein</fullName>
    </submittedName>
</protein>
<reference evidence="3 4" key="1">
    <citation type="submission" date="2019-06" db="EMBL/GenBank/DDBJ databases">
        <title>Sulfurimonas gotlandica sp. nov., a chemoautotrophic and psychrotolerant epsilonproteobacterium isolated from a pelagic redoxcline, and an emended description of the genus Sulfurimonas.</title>
        <authorList>
            <person name="Wang S."/>
            <person name="Jiang L."/>
            <person name="Shao Z."/>
        </authorList>
    </citation>
    <scope>NUCLEOTIDE SEQUENCE [LARGE SCALE GENOMIC DNA]</scope>
    <source>
        <strain evidence="3 4">S2-6</strain>
    </source>
</reference>
<dbReference type="InterPro" id="IPR012902">
    <property type="entry name" value="N_methyl_site"/>
</dbReference>
<sequence>MEKLHWMKQSVSDYKMFCTATCNLRRKAFTLIEVMVAVMIISVVIMALLQINANNTHIFSQVKNQETATQYLSLLVGTKYGFENEKISLEELVSDFDLDDDFRRELKHTDIEIVYQTLQSIDTAMFDESANEEEDNDPNKKNSSGTVYETGRSTLKTKRYSSSLLRLRIR</sequence>
<dbReference type="EMBL" id="CP041235">
    <property type="protein sequence ID" value="QOP43680.1"/>
    <property type="molecule type" value="Genomic_DNA"/>
</dbReference>
<dbReference type="NCBIfam" id="TIGR02532">
    <property type="entry name" value="IV_pilin_GFxxxE"/>
    <property type="match status" value="1"/>
</dbReference>
<dbReference type="Pfam" id="PF07963">
    <property type="entry name" value="N_methyl"/>
    <property type="match status" value="1"/>
</dbReference>
<dbReference type="Proteomes" id="UP000593719">
    <property type="component" value="Chromosome"/>
</dbReference>
<keyword evidence="2" id="KW-0472">Membrane</keyword>
<evidence type="ECO:0000256" key="1">
    <source>
        <dbReference type="SAM" id="MobiDB-lite"/>
    </source>
</evidence>
<gene>
    <name evidence="3" type="ORF">FJR45_06830</name>
</gene>
<accession>A0A7M1B213</accession>
<proteinExistence type="predicted"/>
<dbReference type="KEGG" id="ssei:FJR45_06830"/>
<keyword evidence="2" id="KW-1133">Transmembrane helix</keyword>
<feature type="region of interest" description="Disordered" evidence="1">
    <location>
        <begin position="129"/>
        <end position="152"/>
    </location>
</feature>
<feature type="transmembrane region" description="Helical" evidence="2">
    <location>
        <begin position="31"/>
        <end position="51"/>
    </location>
</feature>
<evidence type="ECO:0000256" key="2">
    <source>
        <dbReference type="SAM" id="Phobius"/>
    </source>
</evidence>
<evidence type="ECO:0000313" key="3">
    <source>
        <dbReference type="EMBL" id="QOP43680.1"/>
    </source>
</evidence>
<name>A0A7M1B213_9BACT</name>
<evidence type="ECO:0000313" key="4">
    <source>
        <dbReference type="Proteomes" id="UP000593719"/>
    </source>
</evidence>